<dbReference type="RefSeq" id="WP_234990507.1">
    <property type="nucleotide sequence ID" value="NZ_FWFS01000011.1"/>
</dbReference>
<keyword evidence="8" id="KW-1185">Reference proteome</keyword>
<protein>
    <recommendedName>
        <fullName evidence="5">Transport permease protein</fullName>
    </recommendedName>
</protein>
<feature type="transmembrane region" description="Helical" evidence="5">
    <location>
        <begin position="114"/>
        <end position="139"/>
    </location>
</feature>
<dbReference type="GO" id="GO:0140359">
    <property type="term" value="F:ABC-type transporter activity"/>
    <property type="evidence" value="ECO:0007669"/>
    <property type="project" value="InterPro"/>
</dbReference>
<keyword evidence="5" id="KW-1003">Cell membrane</keyword>
<feature type="transmembrane region" description="Helical" evidence="5">
    <location>
        <begin position="71"/>
        <end position="93"/>
    </location>
</feature>
<name>A0A1Y5TMH3_9RHOB</name>
<keyword evidence="3 5" id="KW-1133">Transmembrane helix</keyword>
<sequence length="270" mass="29659">MSDLMRELEGLRAIWWRDVRRMLTDKNQIVGGVSRPLLWVIVLGVGLNPWFRGEVYGSVRFVVPFTFVQFLFPAIILLNLLYASVQSAVSLIWDLKFGVLREVLVAPLSRATVLVGKILGGMTVALVHGALVLCVARAAGVAMTLSELVSLLGIMAALSFGLTAFGIVIALSLREFDSFGVFSNAVILPLYFTAGSVFPLDAGLSRAQTLTTYPQWLVSIVEVNPLTYVLDLMRAVVIDWHSYPLWYGVAVIVALDLGCLGLALMRFRRV</sequence>
<gene>
    <name evidence="7" type="ORF">AQS8620_02925</name>
</gene>
<evidence type="ECO:0000256" key="4">
    <source>
        <dbReference type="ARBA" id="ARBA00023136"/>
    </source>
</evidence>
<dbReference type="InterPro" id="IPR000412">
    <property type="entry name" value="ABC_2_transport"/>
</dbReference>
<keyword evidence="4 5" id="KW-0472">Membrane</keyword>
<dbReference type="EMBL" id="FWFS01000011">
    <property type="protein sequence ID" value="SLN63813.1"/>
    <property type="molecule type" value="Genomic_DNA"/>
</dbReference>
<dbReference type="Proteomes" id="UP000193862">
    <property type="component" value="Unassembled WGS sequence"/>
</dbReference>
<dbReference type="InterPro" id="IPR013525">
    <property type="entry name" value="ABC2_TM"/>
</dbReference>
<dbReference type="PANTHER" id="PTHR43229:SF2">
    <property type="entry name" value="NODULATION PROTEIN J"/>
    <property type="match status" value="1"/>
</dbReference>
<dbReference type="PANTHER" id="PTHR43229">
    <property type="entry name" value="NODULATION PROTEIN J"/>
    <property type="match status" value="1"/>
</dbReference>
<keyword evidence="2 5" id="KW-0812">Transmembrane</keyword>
<reference evidence="7 8" key="1">
    <citation type="submission" date="2017-03" db="EMBL/GenBank/DDBJ databases">
        <authorList>
            <person name="Afonso C.L."/>
            <person name="Miller P.J."/>
            <person name="Scott M.A."/>
            <person name="Spackman E."/>
            <person name="Goraichik I."/>
            <person name="Dimitrov K.M."/>
            <person name="Suarez D.L."/>
            <person name="Swayne D.E."/>
        </authorList>
    </citation>
    <scope>NUCLEOTIDE SEQUENCE [LARGE SCALE GENOMIC DNA]</scope>
    <source>
        <strain evidence="7 8">CECT 8620</strain>
    </source>
</reference>
<evidence type="ECO:0000313" key="7">
    <source>
        <dbReference type="EMBL" id="SLN63813.1"/>
    </source>
</evidence>
<evidence type="ECO:0000256" key="3">
    <source>
        <dbReference type="ARBA" id="ARBA00022989"/>
    </source>
</evidence>
<evidence type="ECO:0000256" key="5">
    <source>
        <dbReference type="RuleBase" id="RU361157"/>
    </source>
</evidence>
<dbReference type="Pfam" id="PF01061">
    <property type="entry name" value="ABC2_membrane"/>
    <property type="match status" value="1"/>
</dbReference>
<proteinExistence type="inferred from homology"/>
<feature type="transmembrane region" description="Helical" evidence="5">
    <location>
        <begin position="179"/>
        <end position="200"/>
    </location>
</feature>
<evidence type="ECO:0000256" key="1">
    <source>
        <dbReference type="ARBA" id="ARBA00004141"/>
    </source>
</evidence>
<dbReference type="AlphaFoldDB" id="A0A1Y5TMH3"/>
<feature type="transmembrane region" description="Helical" evidence="5">
    <location>
        <begin position="151"/>
        <end position="172"/>
    </location>
</feature>
<dbReference type="InterPro" id="IPR047817">
    <property type="entry name" value="ABC2_TM_bact-type"/>
</dbReference>
<feature type="transmembrane region" description="Helical" evidence="5">
    <location>
        <begin position="29"/>
        <end position="51"/>
    </location>
</feature>
<accession>A0A1Y5TMH3</accession>
<dbReference type="GO" id="GO:0043190">
    <property type="term" value="C:ATP-binding cassette (ABC) transporter complex"/>
    <property type="evidence" value="ECO:0007669"/>
    <property type="project" value="InterPro"/>
</dbReference>
<evidence type="ECO:0000256" key="2">
    <source>
        <dbReference type="ARBA" id="ARBA00022692"/>
    </source>
</evidence>
<dbReference type="InterPro" id="IPR051784">
    <property type="entry name" value="Nod_factor_ABC_transporter"/>
</dbReference>
<keyword evidence="5" id="KW-0813">Transport</keyword>
<comment type="similarity">
    <text evidence="5">Belongs to the ABC-2 integral membrane protein family.</text>
</comment>
<evidence type="ECO:0000313" key="8">
    <source>
        <dbReference type="Proteomes" id="UP000193862"/>
    </source>
</evidence>
<comment type="subcellular location">
    <subcellularLocation>
        <location evidence="5">Cell inner membrane</location>
        <topology evidence="5">Multi-pass membrane protein</topology>
    </subcellularLocation>
    <subcellularLocation>
        <location evidence="1">Membrane</location>
        <topology evidence="1">Multi-pass membrane protein</topology>
    </subcellularLocation>
</comment>
<feature type="transmembrane region" description="Helical" evidence="5">
    <location>
        <begin position="245"/>
        <end position="265"/>
    </location>
</feature>
<organism evidence="7 8">
    <name type="scientific">Aquimixticola soesokkakensis</name>
    <dbReference type="NCBI Taxonomy" id="1519096"/>
    <lineage>
        <taxon>Bacteria</taxon>
        <taxon>Pseudomonadati</taxon>
        <taxon>Pseudomonadota</taxon>
        <taxon>Alphaproteobacteria</taxon>
        <taxon>Rhodobacterales</taxon>
        <taxon>Paracoccaceae</taxon>
        <taxon>Aquimixticola</taxon>
    </lineage>
</organism>
<evidence type="ECO:0000259" key="6">
    <source>
        <dbReference type="PROSITE" id="PS51012"/>
    </source>
</evidence>
<feature type="domain" description="ABC transmembrane type-2" evidence="6">
    <location>
        <begin position="27"/>
        <end position="270"/>
    </location>
</feature>
<dbReference type="PROSITE" id="PS51012">
    <property type="entry name" value="ABC_TM2"/>
    <property type="match status" value="1"/>
</dbReference>
<dbReference type="PIRSF" id="PIRSF006648">
    <property type="entry name" value="DrrB"/>
    <property type="match status" value="1"/>
</dbReference>